<dbReference type="EMBL" id="OA564870">
    <property type="protein sequence ID" value="CAD7195729.1"/>
    <property type="molecule type" value="Genomic_DNA"/>
</dbReference>
<reference evidence="1" key="1">
    <citation type="submission" date="2020-11" db="EMBL/GenBank/DDBJ databases">
        <authorList>
            <person name="Tran Van P."/>
        </authorList>
    </citation>
    <scope>NUCLEOTIDE SEQUENCE</scope>
</reference>
<sequence length="270" mass="29534">MVGPSNDVCDECQASAGTPRGLVPPTLVFQPARPSLRGRKITLYEISILSAANGQLTKPGSRIGVLKCIDTLIRSQGLIDKKPDRDSNLDLHVFGSPFYCESDALDHVATEVGPDILREIGAEEHRNRETGRNLISKAHEGMNQKRAGGKQLHGVEQGKHHRYANGLGIIKFKFIGSVSEFSWRKGGKPFRKNCLQYTRPGPNHGIPVIGKLVYCEGSGLVRTATEAVVNNYMYLQTGSLGKRANALTVELFRNRPVNSGLFSLILELAC</sequence>
<dbReference type="AlphaFoldDB" id="A0A7R8Z8C2"/>
<organism evidence="1">
    <name type="scientific">Timema douglasi</name>
    <name type="common">Walking stick</name>
    <dbReference type="NCBI Taxonomy" id="61478"/>
    <lineage>
        <taxon>Eukaryota</taxon>
        <taxon>Metazoa</taxon>
        <taxon>Ecdysozoa</taxon>
        <taxon>Arthropoda</taxon>
        <taxon>Hexapoda</taxon>
        <taxon>Insecta</taxon>
        <taxon>Pterygota</taxon>
        <taxon>Neoptera</taxon>
        <taxon>Polyneoptera</taxon>
        <taxon>Phasmatodea</taxon>
        <taxon>Timematodea</taxon>
        <taxon>Timematoidea</taxon>
        <taxon>Timematidae</taxon>
        <taxon>Timema</taxon>
    </lineage>
</organism>
<name>A0A7R8Z8C2_TIMDO</name>
<proteinExistence type="predicted"/>
<protein>
    <submittedName>
        <fullName evidence="1">Uncharacterized protein</fullName>
    </submittedName>
</protein>
<accession>A0A7R8Z8C2</accession>
<gene>
    <name evidence="1" type="ORF">TDIB3V08_LOCUS2103</name>
</gene>
<evidence type="ECO:0000313" key="1">
    <source>
        <dbReference type="EMBL" id="CAD7195729.1"/>
    </source>
</evidence>